<feature type="transmembrane region" description="Helical" evidence="6">
    <location>
        <begin position="318"/>
        <end position="336"/>
    </location>
</feature>
<feature type="transmembrane region" description="Helical" evidence="6">
    <location>
        <begin position="63"/>
        <end position="83"/>
    </location>
</feature>
<evidence type="ECO:0000256" key="1">
    <source>
        <dbReference type="ARBA" id="ARBA00004429"/>
    </source>
</evidence>
<organism evidence="8 9">
    <name type="scientific">Dyadobacter beijingensis</name>
    <dbReference type="NCBI Taxonomy" id="365489"/>
    <lineage>
        <taxon>Bacteria</taxon>
        <taxon>Pseudomonadati</taxon>
        <taxon>Bacteroidota</taxon>
        <taxon>Cytophagia</taxon>
        <taxon>Cytophagales</taxon>
        <taxon>Spirosomataceae</taxon>
        <taxon>Dyadobacter</taxon>
    </lineage>
</organism>
<feature type="transmembrane region" description="Helical" evidence="6">
    <location>
        <begin position="205"/>
        <end position="225"/>
    </location>
</feature>
<feature type="transmembrane region" description="Helical" evidence="6">
    <location>
        <begin position="401"/>
        <end position="422"/>
    </location>
</feature>
<keyword evidence="9" id="KW-1185">Reference proteome</keyword>
<dbReference type="PANTHER" id="PTHR43702:SF12">
    <property type="entry name" value="N-ACETYL GLUCOSAMINE TRANSPORTER NAGP"/>
    <property type="match status" value="1"/>
</dbReference>
<evidence type="ECO:0000256" key="6">
    <source>
        <dbReference type="SAM" id="Phobius"/>
    </source>
</evidence>
<dbReference type="PANTHER" id="PTHR43702">
    <property type="entry name" value="L-FUCOSE-PROTON SYMPORTER"/>
    <property type="match status" value="1"/>
</dbReference>
<sequence>MSKCVFQLKLGYKTTGLSMQRNIFIVILIFLIFFVISFLTNILGPIIPDIVKSFDLSIGLAGFLPFAFFVAYGVMSIPAGLMVEKFGEKAMLIGAFFLAFGGALLFALIPSFTIALSSLFLIGIGMAILQVVINPLLRVSGGEEKFAFYSVLAQLFFGAASFLSPLLYSYLVLNVHSRNGYSESSGFLIDILNGLVPENLKWVSLYWVFAAIALLMVVVIALVRFPKVELLEDERIDVGKSFAELAANKLVWAFFLGIFAYVGTEQGIANWISQFLQTYHEVDPATTGASVISYFWGLLTIGCFLGLILLKIFDSRKVLIFFTCGGIVSLLIALFGSKDMALIGFPMAGFFASVMYSVIFSLALNSVPKHHGTFSGILCAGIAGGAVVPLIVGGLGELVGLRFAMLFLLIPLGYILSIGLWAKPLVNNETVSSVRELFKMG</sequence>
<dbReference type="InterPro" id="IPR011701">
    <property type="entry name" value="MFS"/>
</dbReference>
<dbReference type="InterPro" id="IPR050375">
    <property type="entry name" value="MFS_TsgA-like"/>
</dbReference>
<evidence type="ECO:0000313" key="8">
    <source>
        <dbReference type="EMBL" id="GGM75347.1"/>
    </source>
</evidence>
<comment type="caution">
    <text evidence="8">The sequence shown here is derived from an EMBL/GenBank/DDBJ whole genome shotgun (WGS) entry which is preliminary data.</text>
</comment>
<feature type="transmembrane region" description="Helical" evidence="6">
    <location>
        <begin position="292"/>
        <end position="313"/>
    </location>
</feature>
<protein>
    <submittedName>
        <fullName evidence="8">MFS transporter</fullName>
    </submittedName>
</protein>
<keyword evidence="2" id="KW-1003">Cell membrane</keyword>
<keyword evidence="3 6" id="KW-0812">Transmembrane</keyword>
<accession>A0ABQ2HFD2</accession>
<feature type="transmembrane region" description="Helical" evidence="6">
    <location>
        <begin position="342"/>
        <end position="364"/>
    </location>
</feature>
<gene>
    <name evidence="8" type="ORF">GCM10010967_03600</name>
</gene>
<evidence type="ECO:0000259" key="7">
    <source>
        <dbReference type="PROSITE" id="PS50850"/>
    </source>
</evidence>
<keyword evidence="5 6" id="KW-0472">Membrane</keyword>
<dbReference type="InterPro" id="IPR020846">
    <property type="entry name" value="MFS_dom"/>
</dbReference>
<comment type="subcellular location">
    <subcellularLocation>
        <location evidence="1">Cell inner membrane</location>
        <topology evidence="1">Multi-pass membrane protein</topology>
    </subcellularLocation>
</comment>
<evidence type="ECO:0000313" key="9">
    <source>
        <dbReference type="Proteomes" id="UP000632339"/>
    </source>
</evidence>
<evidence type="ECO:0000256" key="2">
    <source>
        <dbReference type="ARBA" id="ARBA00022475"/>
    </source>
</evidence>
<dbReference type="SUPFAM" id="SSF103473">
    <property type="entry name" value="MFS general substrate transporter"/>
    <property type="match status" value="1"/>
</dbReference>
<feature type="transmembrane region" description="Helical" evidence="6">
    <location>
        <begin position="250"/>
        <end position="272"/>
    </location>
</feature>
<feature type="transmembrane region" description="Helical" evidence="6">
    <location>
        <begin position="115"/>
        <end position="134"/>
    </location>
</feature>
<evidence type="ECO:0000256" key="4">
    <source>
        <dbReference type="ARBA" id="ARBA00022989"/>
    </source>
</evidence>
<dbReference type="CDD" id="cd17394">
    <property type="entry name" value="MFS_FucP_like"/>
    <property type="match status" value="1"/>
</dbReference>
<feature type="transmembrane region" description="Helical" evidence="6">
    <location>
        <begin position="90"/>
        <end position="109"/>
    </location>
</feature>
<name>A0ABQ2HFD2_9BACT</name>
<dbReference type="PROSITE" id="PS50850">
    <property type="entry name" value="MFS"/>
    <property type="match status" value="1"/>
</dbReference>
<dbReference type="Gene3D" id="1.20.1250.20">
    <property type="entry name" value="MFS general substrate transporter like domains"/>
    <property type="match status" value="2"/>
</dbReference>
<dbReference type="EMBL" id="BMLI01000001">
    <property type="protein sequence ID" value="GGM75347.1"/>
    <property type="molecule type" value="Genomic_DNA"/>
</dbReference>
<feature type="transmembrane region" description="Helical" evidence="6">
    <location>
        <begin position="376"/>
        <end position="395"/>
    </location>
</feature>
<evidence type="ECO:0000256" key="5">
    <source>
        <dbReference type="ARBA" id="ARBA00023136"/>
    </source>
</evidence>
<feature type="transmembrane region" description="Helical" evidence="6">
    <location>
        <begin position="21"/>
        <end position="43"/>
    </location>
</feature>
<proteinExistence type="predicted"/>
<feature type="domain" description="Major facilitator superfamily (MFS) profile" evidence="7">
    <location>
        <begin position="25"/>
        <end position="431"/>
    </location>
</feature>
<keyword evidence="4 6" id="KW-1133">Transmembrane helix</keyword>
<dbReference type="InterPro" id="IPR036259">
    <property type="entry name" value="MFS_trans_sf"/>
</dbReference>
<dbReference type="Proteomes" id="UP000632339">
    <property type="component" value="Unassembled WGS sequence"/>
</dbReference>
<evidence type="ECO:0000256" key="3">
    <source>
        <dbReference type="ARBA" id="ARBA00022692"/>
    </source>
</evidence>
<reference evidence="9" key="1">
    <citation type="journal article" date="2019" name="Int. J. Syst. Evol. Microbiol.">
        <title>The Global Catalogue of Microorganisms (GCM) 10K type strain sequencing project: providing services to taxonomists for standard genome sequencing and annotation.</title>
        <authorList>
            <consortium name="The Broad Institute Genomics Platform"/>
            <consortium name="The Broad Institute Genome Sequencing Center for Infectious Disease"/>
            <person name="Wu L."/>
            <person name="Ma J."/>
        </authorList>
    </citation>
    <scope>NUCLEOTIDE SEQUENCE [LARGE SCALE GENOMIC DNA]</scope>
    <source>
        <strain evidence="9">CGMCC 1.6375</strain>
    </source>
</reference>
<dbReference type="Pfam" id="PF07690">
    <property type="entry name" value="MFS_1"/>
    <property type="match status" value="1"/>
</dbReference>
<feature type="transmembrane region" description="Helical" evidence="6">
    <location>
        <begin position="146"/>
        <end position="171"/>
    </location>
</feature>